<evidence type="ECO:0000313" key="3">
    <source>
        <dbReference type="Proteomes" id="UP000824037"/>
    </source>
</evidence>
<evidence type="ECO:0000256" key="1">
    <source>
        <dbReference type="SAM" id="Phobius"/>
    </source>
</evidence>
<keyword evidence="1" id="KW-1133">Transmembrane helix</keyword>
<keyword evidence="1" id="KW-0812">Transmembrane</keyword>
<feature type="transmembrane region" description="Helical" evidence="1">
    <location>
        <begin position="12"/>
        <end position="36"/>
    </location>
</feature>
<evidence type="ECO:0000313" key="2">
    <source>
        <dbReference type="EMBL" id="HIZ34738.1"/>
    </source>
</evidence>
<sequence>MEKLPEEGRARIRASAMWLIAAIVLVALGVAGYGAFFGFPLTTQTTVLAAASVNGDRGLLVRYEVGSSSCQEPGGVSVTETDQTVTLTGSAVDPSGTRVVDKACTDDLYTVAETVWLDEPLGGRTVQDSSGTQLELVTPAEVLDGDGSP</sequence>
<keyword evidence="1" id="KW-0472">Membrane</keyword>
<reference evidence="2" key="1">
    <citation type="journal article" date="2021" name="PeerJ">
        <title>Extensive microbial diversity within the chicken gut microbiome revealed by metagenomics and culture.</title>
        <authorList>
            <person name="Gilroy R."/>
            <person name="Ravi A."/>
            <person name="Getino M."/>
            <person name="Pursley I."/>
            <person name="Horton D.L."/>
            <person name="Alikhan N.F."/>
            <person name="Baker D."/>
            <person name="Gharbi K."/>
            <person name="Hall N."/>
            <person name="Watson M."/>
            <person name="Adriaenssens E.M."/>
            <person name="Foster-Nyarko E."/>
            <person name="Jarju S."/>
            <person name="Secka A."/>
            <person name="Antonio M."/>
            <person name="Oren A."/>
            <person name="Chaudhuri R.R."/>
            <person name="La Ragione R."/>
            <person name="Hildebrand F."/>
            <person name="Pallen M.J."/>
        </authorList>
    </citation>
    <scope>NUCLEOTIDE SEQUENCE</scope>
    <source>
        <strain evidence="2">ChiGjej4B4-7305</strain>
    </source>
</reference>
<dbReference type="Proteomes" id="UP000824037">
    <property type="component" value="Unassembled WGS sequence"/>
</dbReference>
<gene>
    <name evidence="2" type="ORF">H9815_03080</name>
</gene>
<comment type="caution">
    <text evidence="2">The sequence shown here is derived from an EMBL/GenBank/DDBJ whole genome shotgun (WGS) entry which is preliminary data.</text>
</comment>
<proteinExistence type="predicted"/>
<dbReference type="AlphaFoldDB" id="A0A9D2EBI2"/>
<dbReference type="EMBL" id="DXBY01000055">
    <property type="protein sequence ID" value="HIZ34738.1"/>
    <property type="molecule type" value="Genomic_DNA"/>
</dbReference>
<name>A0A9D2EBI2_9MICO</name>
<accession>A0A9D2EBI2</accession>
<reference evidence="2" key="2">
    <citation type="submission" date="2021-04" db="EMBL/GenBank/DDBJ databases">
        <authorList>
            <person name="Gilroy R."/>
        </authorList>
    </citation>
    <scope>NUCLEOTIDE SEQUENCE</scope>
    <source>
        <strain evidence="2">ChiGjej4B4-7305</strain>
    </source>
</reference>
<organism evidence="2 3">
    <name type="scientific">Candidatus Ruania gallistercoris</name>
    <dbReference type="NCBI Taxonomy" id="2838746"/>
    <lineage>
        <taxon>Bacteria</taxon>
        <taxon>Bacillati</taxon>
        <taxon>Actinomycetota</taxon>
        <taxon>Actinomycetes</taxon>
        <taxon>Micrococcales</taxon>
        <taxon>Ruaniaceae</taxon>
        <taxon>Ruania</taxon>
    </lineage>
</organism>
<protein>
    <submittedName>
        <fullName evidence="2">Uncharacterized protein</fullName>
    </submittedName>
</protein>